<comment type="caution">
    <text evidence="4">The sequence shown here is derived from an EMBL/GenBank/DDBJ whole genome shotgun (WGS) entry which is preliminary data.</text>
</comment>
<feature type="compositionally biased region" description="Low complexity" evidence="1">
    <location>
        <begin position="235"/>
        <end position="246"/>
    </location>
</feature>
<feature type="region of interest" description="Disordered" evidence="1">
    <location>
        <begin position="232"/>
        <end position="261"/>
    </location>
</feature>
<feature type="region of interest" description="Disordered" evidence="1">
    <location>
        <begin position="328"/>
        <end position="349"/>
    </location>
</feature>
<evidence type="ECO:0000313" key="5">
    <source>
        <dbReference type="Proteomes" id="UP000249757"/>
    </source>
</evidence>
<reference evidence="5" key="1">
    <citation type="journal article" date="2022" name="Microb. Genom.">
        <title>A global pangenome for the wheat fungal pathogen Pyrenophora tritici-repentis and prediction of effector protein structural homology.</title>
        <authorList>
            <person name="Moolhuijzen P.M."/>
            <person name="See P.T."/>
            <person name="Shi G."/>
            <person name="Powell H.R."/>
            <person name="Cockram J."/>
            <person name="Jorgensen L.N."/>
            <person name="Benslimane H."/>
            <person name="Strelkov S.E."/>
            <person name="Turner J."/>
            <person name="Liu Z."/>
            <person name="Moffat C.S."/>
        </authorList>
    </citation>
    <scope>NUCLEOTIDE SEQUENCE [LARGE SCALE GENOMIC DNA]</scope>
</reference>
<keyword evidence="2" id="KW-0812">Transmembrane</keyword>
<evidence type="ECO:0000313" key="4">
    <source>
        <dbReference type="EMBL" id="KAI1513441.1"/>
    </source>
</evidence>
<keyword evidence="2" id="KW-0472">Membrane</keyword>
<evidence type="ECO:0000256" key="1">
    <source>
        <dbReference type="SAM" id="MobiDB-lite"/>
    </source>
</evidence>
<feature type="transmembrane region" description="Helical" evidence="2">
    <location>
        <begin position="287"/>
        <end position="314"/>
    </location>
</feature>
<keyword evidence="3" id="KW-0732">Signal</keyword>
<proteinExistence type="predicted"/>
<evidence type="ECO:0000256" key="2">
    <source>
        <dbReference type="SAM" id="Phobius"/>
    </source>
</evidence>
<keyword evidence="5" id="KW-1185">Reference proteome</keyword>
<dbReference type="AlphaFoldDB" id="A0A922NCJ7"/>
<dbReference type="Proteomes" id="UP000249757">
    <property type="component" value="Unassembled WGS sequence"/>
</dbReference>
<protein>
    <submittedName>
        <fullName evidence="4">Uncharacterized protein</fullName>
    </submittedName>
</protein>
<gene>
    <name evidence="4" type="ORF">Ptr86124_007343</name>
</gene>
<name>A0A922NCJ7_9PLEO</name>
<feature type="signal peptide" evidence="3">
    <location>
        <begin position="1"/>
        <end position="21"/>
    </location>
</feature>
<dbReference type="EMBL" id="NRDI02000009">
    <property type="protein sequence ID" value="KAI1513441.1"/>
    <property type="molecule type" value="Genomic_DNA"/>
</dbReference>
<keyword evidence="2" id="KW-1133">Transmembrane helix</keyword>
<feature type="chain" id="PRO_5038055615" evidence="3">
    <location>
        <begin position="22"/>
        <end position="349"/>
    </location>
</feature>
<organism evidence="4 5">
    <name type="scientific">Pyrenophora tritici-repentis</name>
    <dbReference type="NCBI Taxonomy" id="45151"/>
    <lineage>
        <taxon>Eukaryota</taxon>
        <taxon>Fungi</taxon>
        <taxon>Dikarya</taxon>
        <taxon>Ascomycota</taxon>
        <taxon>Pezizomycotina</taxon>
        <taxon>Dothideomycetes</taxon>
        <taxon>Pleosporomycetidae</taxon>
        <taxon>Pleosporales</taxon>
        <taxon>Pleosporineae</taxon>
        <taxon>Pleosporaceae</taxon>
        <taxon>Pyrenophora</taxon>
    </lineage>
</organism>
<sequence length="349" mass="38584">MSTYLYICVLVLLLLPKAASARNLLHLPLTNINNTSIANSTCCLTLGPPISTTRDFTAASTLTSATDTPRPDPVIQIRDMYAYLQSLSTGLGAGSFDITTIFTTVTTVTTTTRSLPVHQATSIKIHDSHTTAIPTATTDSYSWHTGTSTTTKSYSWHTEASTTTRFYTWYIETTITANSSNWHTGVPSSSPTQSLKDRDVDPTSTSVWFPSLTLELYNRVTRSHPYPYTLPPSPTSTSYSPIPTTSAGVQSPQTEHADKRGNADVNAKKAVKILRSIIHGRSYRRKVFLFVYIIWCCVAIAILLSIVVAATMYLRRWSRARAEKRRDLEMENREGQGEMEGRVEGRNGA</sequence>
<evidence type="ECO:0000256" key="3">
    <source>
        <dbReference type="SAM" id="SignalP"/>
    </source>
</evidence>
<accession>A0A922NCJ7</accession>